<dbReference type="SUPFAM" id="SSF47954">
    <property type="entry name" value="Cyclin-like"/>
    <property type="match status" value="2"/>
</dbReference>
<dbReference type="Pfam" id="PF00134">
    <property type="entry name" value="Cyclin_N"/>
    <property type="match status" value="1"/>
</dbReference>
<protein>
    <recommendedName>
        <fullName evidence="1">Cyclin N-terminal domain-containing protein</fullName>
    </recommendedName>
</protein>
<comment type="caution">
    <text evidence="2">The sequence shown here is derived from an EMBL/GenBank/DDBJ whole genome shotgun (WGS) entry which is preliminary data.</text>
</comment>
<dbReference type="EMBL" id="JADGJW010001109">
    <property type="protein sequence ID" value="KAJ3206655.1"/>
    <property type="molecule type" value="Genomic_DNA"/>
</dbReference>
<sequence>MTPNLVVATCLYLATKIEESPHHIKSVVSEMKSALKHSGGFCFEAQDIAEFEYYLLEDLNFNTILFHPYRSLLKFTKSLQLEEKITEEAWAITNDTYNSDLLLNFAPHLIALASLKIAIVVNKKHESITVKKWFQNINVDWSQ</sequence>
<feature type="domain" description="Cyclin N-terminal" evidence="1">
    <location>
        <begin position="4"/>
        <end position="63"/>
    </location>
</feature>
<proteinExistence type="predicted"/>
<dbReference type="PANTHER" id="PTHR10026">
    <property type="entry name" value="CYCLIN"/>
    <property type="match status" value="1"/>
</dbReference>
<dbReference type="Proteomes" id="UP001211065">
    <property type="component" value="Unassembled WGS sequence"/>
</dbReference>
<gene>
    <name evidence="2" type="ORF">HK099_000479</name>
</gene>
<accession>A0AAD5TWM0</accession>
<keyword evidence="3" id="KW-1185">Reference proteome</keyword>
<dbReference type="InterPro" id="IPR006671">
    <property type="entry name" value="Cyclin_N"/>
</dbReference>
<feature type="non-terminal residue" evidence="2">
    <location>
        <position position="143"/>
    </location>
</feature>
<evidence type="ECO:0000313" key="3">
    <source>
        <dbReference type="Proteomes" id="UP001211065"/>
    </source>
</evidence>
<name>A0AAD5TWM0_9FUNG</name>
<evidence type="ECO:0000259" key="1">
    <source>
        <dbReference type="Pfam" id="PF00134"/>
    </source>
</evidence>
<dbReference type="InterPro" id="IPR036915">
    <property type="entry name" value="Cyclin-like_sf"/>
</dbReference>
<dbReference type="GO" id="GO:0006357">
    <property type="term" value="P:regulation of transcription by RNA polymerase II"/>
    <property type="evidence" value="ECO:0007669"/>
    <property type="project" value="InterPro"/>
</dbReference>
<dbReference type="AlphaFoldDB" id="A0AAD5TWM0"/>
<reference evidence="2" key="1">
    <citation type="submission" date="2020-05" db="EMBL/GenBank/DDBJ databases">
        <title>Phylogenomic resolution of chytrid fungi.</title>
        <authorList>
            <person name="Stajich J.E."/>
            <person name="Amses K."/>
            <person name="Simmons R."/>
            <person name="Seto K."/>
            <person name="Myers J."/>
            <person name="Bonds A."/>
            <person name="Quandt C.A."/>
            <person name="Barry K."/>
            <person name="Liu P."/>
            <person name="Grigoriev I."/>
            <person name="Longcore J.E."/>
            <person name="James T.Y."/>
        </authorList>
    </citation>
    <scope>NUCLEOTIDE SEQUENCE</scope>
    <source>
        <strain evidence="2">JEL0476</strain>
    </source>
</reference>
<dbReference type="InterPro" id="IPR043198">
    <property type="entry name" value="Cyclin/Ssn8"/>
</dbReference>
<dbReference type="GO" id="GO:0016538">
    <property type="term" value="F:cyclin-dependent protein serine/threonine kinase regulator activity"/>
    <property type="evidence" value="ECO:0007669"/>
    <property type="project" value="InterPro"/>
</dbReference>
<organism evidence="2 3">
    <name type="scientific">Clydaea vesicula</name>
    <dbReference type="NCBI Taxonomy" id="447962"/>
    <lineage>
        <taxon>Eukaryota</taxon>
        <taxon>Fungi</taxon>
        <taxon>Fungi incertae sedis</taxon>
        <taxon>Chytridiomycota</taxon>
        <taxon>Chytridiomycota incertae sedis</taxon>
        <taxon>Chytridiomycetes</taxon>
        <taxon>Lobulomycetales</taxon>
        <taxon>Lobulomycetaceae</taxon>
        <taxon>Clydaea</taxon>
    </lineage>
</organism>
<evidence type="ECO:0000313" key="2">
    <source>
        <dbReference type="EMBL" id="KAJ3206655.1"/>
    </source>
</evidence>
<dbReference type="Gene3D" id="1.10.472.10">
    <property type="entry name" value="Cyclin-like"/>
    <property type="match status" value="2"/>
</dbReference>